<evidence type="ECO:0000256" key="8">
    <source>
        <dbReference type="ARBA" id="ARBA00023288"/>
    </source>
</evidence>
<dbReference type="GO" id="GO:0005525">
    <property type="term" value="F:GTP binding"/>
    <property type="evidence" value="ECO:0007669"/>
    <property type="project" value="UniProtKB-KW"/>
</dbReference>
<evidence type="ECO:0000313" key="10">
    <source>
        <dbReference type="EMBL" id="KAG1551981.1"/>
    </source>
</evidence>
<dbReference type="PROSITE" id="PS51420">
    <property type="entry name" value="RHO"/>
    <property type="match status" value="1"/>
</dbReference>
<dbReference type="Pfam" id="PF00071">
    <property type="entry name" value="Ras"/>
    <property type="match status" value="1"/>
</dbReference>
<organism evidence="10 11">
    <name type="scientific">Rhizopus oryzae</name>
    <name type="common">Mucormycosis agent</name>
    <name type="synonym">Rhizopus arrhizus var. delemar</name>
    <dbReference type="NCBI Taxonomy" id="64495"/>
    <lineage>
        <taxon>Eukaryota</taxon>
        <taxon>Fungi</taxon>
        <taxon>Fungi incertae sedis</taxon>
        <taxon>Mucoromycota</taxon>
        <taxon>Mucoromycotina</taxon>
        <taxon>Mucoromycetes</taxon>
        <taxon>Mucorales</taxon>
        <taxon>Mucorineae</taxon>
        <taxon>Rhizopodaceae</taxon>
        <taxon>Rhizopus</taxon>
    </lineage>
</organism>
<comment type="similarity">
    <text evidence="2">Belongs to the small GTPase superfamily. Rho family.</text>
</comment>
<dbReference type="PRINTS" id="PR00449">
    <property type="entry name" value="RASTRNSFRMNG"/>
</dbReference>
<dbReference type="Gene3D" id="3.40.50.300">
    <property type="entry name" value="P-loop containing nucleotide triphosphate hydrolases"/>
    <property type="match status" value="1"/>
</dbReference>
<dbReference type="NCBIfam" id="TIGR00231">
    <property type="entry name" value="small_GTP"/>
    <property type="match status" value="1"/>
</dbReference>
<dbReference type="SMART" id="SM00175">
    <property type="entry name" value="RAB"/>
    <property type="match status" value="1"/>
</dbReference>
<evidence type="ECO:0000256" key="9">
    <source>
        <dbReference type="ARBA" id="ARBA00023289"/>
    </source>
</evidence>
<comment type="caution">
    <text evidence="10">The sequence shown here is derived from an EMBL/GenBank/DDBJ whole genome shotgun (WGS) entry which is preliminary data.</text>
</comment>
<proteinExistence type="inferred from homology"/>
<dbReference type="OMA" id="CSAKHQE"/>
<protein>
    <submittedName>
        <fullName evidence="10">Uncharacterized protein</fullName>
    </submittedName>
</protein>
<dbReference type="PANTHER" id="PTHR24072">
    <property type="entry name" value="RHO FAMILY GTPASE"/>
    <property type="match status" value="1"/>
</dbReference>
<dbReference type="GO" id="GO:0005886">
    <property type="term" value="C:plasma membrane"/>
    <property type="evidence" value="ECO:0007669"/>
    <property type="project" value="UniProtKB-SubCell"/>
</dbReference>
<dbReference type="Proteomes" id="UP000717996">
    <property type="component" value="Unassembled WGS sequence"/>
</dbReference>
<accession>A0A9P6YLY5</accession>
<dbReference type="InterPro" id="IPR003578">
    <property type="entry name" value="Small_GTPase_Rho"/>
</dbReference>
<dbReference type="GO" id="GO:0003924">
    <property type="term" value="F:GTPase activity"/>
    <property type="evidence" value="ECO:0007669"/>
    <property type="project" value="InterPro"/>
</dbReference>
<dbReference type="AlphaFoldDB" id="A0A9P6YLY5"/>
<dbReference type="SMART" id="SM00173">
    <property type="entry name" value="RAS"/>
    <property type="match status" value="1"/>
</dbReference>
<dbReference type="GO" id="GO:0007264">
    <property type="term" value="P:small GTPase-mediated signal transduction"/>
    <property type="evidence" value="ECO:0007669"/>
    <property type="project" value="InterPro"/>
</dbReference>
<keyword evidence="7" id="KW-0472">Membrane</keyword>
<sequence length="178" mass="20235">MIKNMRKKIVVVGDGACGKTSLLIVYQKGQFPENYLPTVFENYISNVQVDNKIIELAIWDTAGQEDYDRLRPLSYPETDAVVICFSVDNINSFQNVRDKWLPEVKHFCGKDISLILVGLKIDLRSSKSKVTISQEQGMKLAKEIGAKYEECSAKENRNIKQVIQLAAQVAMKSKNFHY</sequence>
<evidence type="ECO:0000256" key="5">
    <source>
        <dbReference type="ARBA" id="ARBA00022741"/>
    </source>
</evidence>
<dbReference type="FunFam" id="3.40.50.300:FF:000983">
    <property type="entry name" value="Rho family GTPase"/>
    <property type="match status" value="1"/>
</dbReference>
<gene>
    <name evidence="10" type="ORF">G6F51_001498</name>
</gene>
<dbReference type="OrthoDB" id="8830751at2759"/>
<comment type="subcellular location">
    <subcellularLocation>
        <location evidence="1">Cell membrane</location>
        <topology evidence="1">Lipid-anchor</topology>
        <orientation evidence="1">Cytoplasmic side</orientation>
    </subcellularLocation>
</comment>
<name>A0A9P6YLY5_RHIOR</name>
<reference evidence="10" key="1">
    <citation type="journal article" date="2020" name="Microb. Genom.">
        <title>Genetic diversity of clinical and environmental Mucorales isolates obtained from an investigation of mucormycosis cases among solid organ transplant recipients.</title>
        <authorList>
            <person name="Nguyen M.H."/>
            <person name="Kaul D."/>
            <person name="Muto C."/>
            <person name="Cheng S.J."/>
            <person name="Richter R.A."/>
            <person name="Bruno V.M."/>
            <person name="Liu G."/>
            <person name="Beyhan S."/>
            <person name="Sundermann A.J."/>
            <person name="Mounaud S."/>
            <person name="Pasculle A.W."/>
            <person name="Nierman W.C."/>
            <person name="Driscoll E."/>
            <person name="Cumbie R."/>
            <person name="Clancy C.J."/>
            <person name="Dupont C.L."/>
        </authorList>
    </citation>
    <scope>NUCLEOTIDE SEQUENCE</scope>
    <source>
        <strain evidence="10">GL16</strain>
    </source>
</reference>
<evidence type="ECO:0000256" key="4">
    <source>
        <dbReference type="ARBA" id="ARBA00022481"/>
    </source>
</evidence>
<dbReference type="PROSITE" id="PS51419">
    <property type="entry name" value="RAB"/>
    <property type="match status" value="1"/>
</dbReference>
<dbReference type="SMART" id="SM00174">
    <property type="entry name" value="RHO"/>
    <property type="match status" value="1"/>
</dbReference>
<dbReference type="InterPro" id="IPR001806">
    <property type="entry name" value="Small_GTPase"/>
</dbReference>
<evidence type="ECO:0000256" key="3">
    <source>
        <dbReference type="ARBA" id="ARBA00022475"/>
    </source>
</evidence>
<evidence type="ECO:0000256" key="6">
    <source>
        <dbReference type="ARBA" id="ARBA00023134"/>
    </source>
</evidence>
<dbReference type="PROSITE" id="PS51421">
    <property type="entry name" value="RAS"/>
    <property type="match status" value="1"/>
</dbReference>
<dbReference type="InterPro" id="IPR005225">
    <property type="entry name" value="Small_GTP-bd"/>
</dbReference>
<keyword evidence="9" id="KW-0636">Prenylation</keyword>
<dbReference type="InterPro" id="IPR027417">
    <property type="entry name" value="P-loop_NTPase"/>
</dbReference>
<keyword evidence="4" id="KW-0488">Methylation</keyword>
<keyword evidence="5" id="KW-0547">Nucleotide-binding</keyword>
<evidence type="ECO:0000313" key="11">
    <source>
        <dbReference type="Proteomes" id="UP000717996"/>
    </source>
</evidence>
<evidence type="ECO:0000256" key="7">
    <source>
        <dbReference type="ARBA" id="ARBA00023136"/>
    </source>
</evidence>
<dbReference type="EMBL" id="JAANIT010000113">
    <property type="protein sequence ID" value="KAG1551981.1"/>
    <property type="molecule type" value="Genomic_DNA"/>
</dbReference>
<keyword evidence="8" id="KW-0449">Lipoprotein</keyword>
<dbReference type="SUPFAM" id="SSF52540">
    <property type="entry name" value="P-loop containing nucleoside triphosphate hydrolases"/>
    <property type="match status" value="1"/>
</dbReference>
<evidence type="ECO:0000256" key="1">
    <source>
        <dbReference type="ARBA" id="ARBA00004342"/>
    </source>
</evidence>
<keyword evidence="3" id="KW-1003">Cell membrane</keyword>
<evidence type="ECO:0000256" key="2">
    <source>
        <dbReference type="ARBA" id="ARBA00010142"/>
    </source>
</evidence>
<keyword evidence="6" id="KW-0342">GTP-binding</keyword>